<dbReference type="SMART" id="SM00409">
    <property type="entry name" value="IG"/>
    <property type="match status" value="2"/>
</dbReference>
<dbReference type="InterPro" id="IPR007110">
    <property type="entry name" value="Ig-like_dom"/>
</dbReference>
<dbReference type="InterPro" id="IPR036179">
    <property type="entry name" value="Ig-like_dom_sf"/>
</dbReference>
<dbReference type="SUPFAM" id="SSF48726">
    <property type="entry name" value="Immunoglobulin"/>
    <property type="match status" value="3"/>
</dbReference>
<evidence type="ECO:0000259" key="12">
    <source>
        <dbReference type="PROSITE" id="PS50835"/>
    </source>
</evidence>
<proteinExistence type="inferred from homology"/>
<reference evidence="14" key="1">
    <citation type="journal article" date="2014" name="Science">
        <title>Nonhuman genetics. Genomic basis for the convergent evolution of electric organs.</title>
        <authorList>
            <person name="Gallant J.R."/>
            <person name="Traeger L.L."/>
            <person name="Volkening J.D."/>
            <person name="Moffett H."/>
            <person name="Chen P.H."/>
            <person name="Novina C.D."/>
            <person name="Phillips G.N.Jr."/>
            <person name="Anand R."/>
            <person name="Wells G.B."/>
            <person name="Pinch M."/>
            <person name="Guth R."/>
            <person name="Unguez G.A."/>
            <person name="Albert J.S."/>
            <person name="Zakon H.H."/>
            <person name="Samanta M.P."/>
            <person name="Sussman M.R."/>
        </authorList>
    </citation>
    <scope>NUCLEOTIDE SEQUENCE [LARGE SCALE GENOMIC DNA]</scope>
</reference>
<reference evidence="14" key="2">
    <citation type="journal article" date="2017" name="Sci. Adv.">
        <title>A tail of two voltages: Proteomic comparison of the three electric organs of the electric eel.</title>
        <authorList>
            <person name="Traeger L.L."/>
            <person name="Sabat G."/>
            <person name="Barrett-Wilt G.A."/>
            <person name="Wells G.B."/>
            <person name="Sussman M.R."/>
        </authorList>
    </citation>
    <scope>NUCLEOTIDE SEQUENCE [LARGE SCALE GENOMIC DNA]</scope>
</reference>
<dbReference type="PANTHER" id="PTHR23277:SF106">
    <property type="entry name" value="NECTIN-1 ISOFORM X1-RELATED"/>
    <property type="match status" value="1"/>
</dbReference>
<dbReference type="PROSITE" id="PS50835">
    <property type="entry name" value="IG_LIKE"/>
    <property type="match status" value="3"/>
</dbReference>
<keyword evidence="8 11" id="KW-0472">Membrane</keyword>
<evidence type="ECO:0000256" key="9">
    <source>
        <dbReference type="ARBA" id="ARBA00023157"/>
    </source>
</evidence>
<dbReference type="GO" id="GO:0007157">
    <property type="term" value="P:heterophilic cell-cell adhesion via plasma membrane cell adhesion molecules"/>
    <property type="evidence" value="ECO:0007669"/>
    <property type="project" value="TreeGrafter"/>
</dbReference>
<dbReference type="InterPro" id="IPR013162">
    <property type="entry name" value="CD80_C2-set"/>
</dbReference>
<evidence type="ECO:0000313" key="14">
    <source>
        <dbReference type="Proteomes" id="UP000314983"/>
    </source>
</evidence>
<evidence type="ECO:0000256" key="10">
    <source>
        <dbReference type="ARBA" id="ARBA00023180"/>
    </source>
</evidence>
<evidence type="ECO:0000256" key="8">
    <source>
        <dbReference type="ARBA" id="ARBA00023136"/>
    </source>
</evidence>
<evidence type="ECO:0000256" key="7">
    <source>
        <dbReference type="ARBA" id="ARBA00022989"/>
    </source>
</evidence>
<keyword evidence="10" id="KW-0325">Glycoprotein</keyword>
<dbReference type="GO" id="GO:0016020">
    <property type="term" value="C:membrane"/>
    <property type="evidence" value="ECO:0007669"/>
    <property type="project" value="UniProtKB-SubCell"/>
</dbReference>
<evidence type="ECO:0000256" key="6">
    <source>
        <dbReference type="ARBA" id="ARBA00022889"/>
    </source>
</evidence>
<dbReference type="AlphaFoldDB" id="A0A4W4E1C7"/>
<dbReference type="STRING" id="8005.ENSEEEP00000005636"/>
<dbReference type="OMA" id="LHMIINT"/>
<dbReference type="Gene3D" id="2.60.40.10">
    <property type="entry name" value="Immunoglobulins"/>
    <property type="match status" value="3"/>
</dbReference>
<dbReference type="InterPro" id="IPR013783">
    <property type="entry name" value="Ig-like_fold"/>
</dbReference>
<evidence type="ECO:0000313" key="13">
    <source>
        <dbReference type="Ensembl" id="ENSEEEP00000005636.2"/>
    </source>
</evidence>
<keyword evidence="7 11" id="KW-1133">Transmembrane helix</keyword>
<comment type="subcellular location">
    <subcellularLocation>
        <location evidence="1">Membrane</location>
        <topology evidence="1">Single-pass membrane protein</topology>
    </subcellularLocation>
</comment>
<dbReference type="Pfam" id="PF08205">
    <property type="entry name" value="C2-set_2"/>
    <property type="match status" value="1"/>
</dbReference>
<reference evidence="13" key="4">
    <citation type="submission" date="2025-08" db="UniProtKB">
        <authorList>
            <consortium name="Ensembl"/>
        </authorList>
    </citation>
    <scope>IDENTIFICATION</scope>
</reference>
<protein>
    <recommendedName>
        <fullName evidence="12">Ig-like domain-containing protein</fullName>
    </recommendedName>
</protein>
<dbReference type="InterPro" id="IPR013106">
    <property type="entry name" value="Ig_V-set"/>
</dbReference>
<evidence type="ECO:0000256" key="3">
    <source>
        <dbReference type="ARBA" id="ARBA00022692"/>
    </source>
</evidence>
<dbReference type="GeneTree" id="ENSGT00940000164822"/>
<evidence type="ECO:0000256" key="11">
    <source>
        <dbReference type="SAM" id="Phobius"/>
    </source>
</evidence>
<comment type="similarity">
    <text evidence="2">Belongs to the nectin family.</text>
</comment>
<accession>A0A4W4E1C7</accession>
<dbReference type="Ensembl" id="ENSEEET00000005712.2">
    <property type="protein sequence ID" value="ENSEEEP00000005636.2"/>
    <property type="gene ID" value="ENSEEEG00000002967.2"/>
</dbReference>
<evidence type="ECO:0000256" key="5">
    <source>
        <dbReference type="ARBA" id="ARBA00022737"/>
    </source>
</evidence>
<feature type="domain" description="Ig-like" evidence="12">
    <location>
        <begin position="23"/>
        <end position="135"/>
    </location>
</feature>
<keyword evidence="6" id="KW-0130">Cell adhesion</keyword>
<evidence type="ECO:0000256" key="2">
    <source>
        <dbReference type="ARBA" id="ARBA00007810"/>
    </source>
</evidence>
<dbReference type="GO" id="GO:0007156">
    <property type="term" value="P:homophilic cell adhesion via plasma membrane adhesion molecules"/>
    <property type="evidence" value="ECO:0007669"/>
    <property type="project" value="TreeGrafter"/>
</dbReference>
<dbReference type="GO" id="GO:0005912">
    <property type="term" value="C:adherens junction"/>
    <property type="evidence" value="ECO:0007669"/>
    <property type="project" value="TreeGrafter"/>
</dbReference>
<dbReference type="InterPro" id="IPR003599">
    <property type="entry name" value="Ig_sub"/>
</dbReference>
<keyword evidence="14" id="KW-1185">Reference proteome</keyword>
<sequence>AEFWFCAVHNGHLFSFFFFLLCTAVRVIGRSVTIQEGGSATLFCQLIDTVEELTQITWQKRTRGKPENRNFFVISPDGITEHINGLKDRIDFIGNMQECVGSIALKNVSLLDEGIYTCIFNIFPSGPFGTEIKLTVLVPPVVSVGPVIIPVAGDGNVTLATCTAAKTRPAAEVSWLLALNTSVRVETSLSLQTDGTYTVTSHLIGVASKELNQQKVHCLVNHMALHTELLPFYIFINICSAFLFSDPPQVAYILSVGKATKHQEFLCEADGNPKPTTFTWRRVNIQVDDKDKLLIPLSSDHNGLYVCEASNQYGSVTGSLYVYVNRVQCILSFGFGQETILMYYYLSFTSINKTLVIYKRRSALHIQKICCIFLFFNCFFFVSLLSVFLFYPYYFLLLFPPLCRIHMDHCGYSGNYSGYYSTFSFVFFS</sequence>
<reference evidence="13" key="5">
    <citation type="submission" date="2025-09" db="UniProtKB">
        <authorList>
            <consortium name="Ensembl"/>
        </authorList>
    </citation>
    <scope>IDENTIFICATION</scope>
</reference>
<dbReference type="Proteomes" id="UP000314983">
    <property type="component" value="Chromosome 2"/>
</dbReference>
<keyword evidence="9" id="KW-1015">Disulfide bond</keyword>
<reference evidence="13" key="3">
    <citation type="submission" date="2020-05" db="EMBL/GenBank/DDBJ databases">
        <title>Electrophorus electricus (electric eel) genome, fEleEle1, primary haplotype.</title>
        <authorList>
            <person name="Myers G."/>
            <person name="Meyer A."/>
            <person name="Fedrigo O."/>
            <person name="Formenti G."/>
            <person name="Rhie A."/>
            <person name="Tracey A."/>
            <person name="Sims Y."/>
            <person name="Jarvis E.D."/>
        </authorList>
    </citation>
    <scope>NUCLEOTIDE SEQUENCE [LARGE SCALE GENOMIC DNA]</scope>
</reference>
<keyword evidence="4" id="KW-0732">Signal</keyword>
<evidence type="ECO:0000256" key="1">
    <source>
        <dbReference type="ARBA" id="ARBA00004167"/>
    </source>
</evidence>
<dbReference type="Pfam" id="PF07686">
    <property type="entry name" value="V-set"/>
    <property type="match status" value="1"/>
</dbReference>
<evidence type="ECO:0000256" key="4">
    <source>
        <dbReference type="ARBA" id="ARBA00022729"/>
    </source>
</evidence>
<keyword evidence="5" id="KW-0677">Repeat</keyword>
<dbReference type="InterPro" id="IPR051427">
    <property type="entry name" value="Nectin/Nectin-like"/>
</dbReference>
<name>A0A4W4E1C7_ELEEL</name>
<feature type="transmembrane region" description="Helical" evidence="11">
    <location>
        <begin position="369"/>
        <end position="391"/>
    </location>
</feature>
<feature type="domain" description="Ig-like" evidence="12">
    <location>
        <begin position="248"/>
        <end position="317"/>
    </location>
</feature>
<keyword evidence="3 11" id="KW-0812">Transmembrane</keyword>
<organism evidence="13 14">
    <name type="scientific">Electrophorus electricus</name>
    <name type="common">Electric eel</name>
    <name type="synonym">Gymnotus electricus</name>
    <dbReference type="NCBI Taxonomy" id="8005"/>
    <lineage>
        <taxon>Eukaryota</taxon>
        <taxon>Metazoa</taxon>
        <taxon>Chordata</taxon>
        <taxon>Craniata</taxon>
        <taxon>Vertebrata</taxon>
        <taxon>Euteleostomi</taxon>
        <taxon>Actinopterygii</taxon>
        <taxon>Neopterygii</taxon>
        <taxon>Teleostei</taxon>
        <taxon>Ostariophysi</taxon>
        <taxon>Gymnotiformes</taxon>
        <taxon>Gymnotoidei</taxon>
        <taxon>Gymnotidae</taxon>
        <taxon>Electrophorus</taxon>
    </lineage>
</organism>
<dbReference type="PANTHER" id="PTHR23277">
    <property type="entry name" value="NECTIN-RELATED"/>
    <property type="match status" value="1"/>
</dbReference>
<feature type="domain" description="Ig-like" evidence="12">
    <location>
        <begin position="140"/>
        <end position="230"/>
    </location>
</feature>
<feature type="transmembrane region" description="Helical" evidence="11">
    <location>
        <begin position="12"/>
        <end position="29"/>
    </location>
</feature>